<dbReference type="InterPro" id="IPR029052">
    <property type="entry name" value="Metallo-depent_PP-like"/>
</dbReference>
<dbReference type="Proteomes" id="UP000251241">
    <property type="component" value="Unassembled WGS sequence"/>
</dbReference>
<dbReference type="InterPro" id="IPR039331">
    <property type="entry name" value="PAPs-like"/>
</dbReference>
<accession>A0A2X2JXT2</accession>
<dbReference type="RefSeq" id="WP_112375939.1">
    <property type="nucleotide sequence ID" value="NZ_CP069793.1"/>
</dbReference>
<evidence type="ECO:0000256" key="1">
    <source>
        <dbReference type="ARBA" id="ARBA00022729"/>
    </source>
</evidence>
<reference evidence="2 3" key="1">
    <citation type="submission" date="2018-06" db="EMBL/GenBank/DDBJ databases">
        <authorList>
            <consortium name="Pathogen Informatics"/>
            <person name="Doyle S."/>
        </authorList>
    </citation>
    <scope>NUCLEOTIDE SEQUENCE [LARGE SCALE GENOMIC DNA]</scope>
    <source>
        <strain evidence="2 3">NCTC11343</strain>
    </source>
</reference>
<name>A0A2X2JXT2_SPHMU</name>
<keyword evidence="1" id="KW-0732">Signal</keyword>
<gene>
    <name evidence="2" type="ORF">NCTC11343_04595</name>
</gene>
<dbReference type="Gene3D" id="3.60.21.10">
    <property type="match status" value="1"/>
</dbReference>
<dbReference type="AlphaFoldDB" id="A0A2X2JXT2"/>
<dbReference type="SUPFAM" id="SSF56300">
    <property type="entry name" value="Metallo-dependent phosphatases"/>
    <property type="match status" value="1"/>
</dbReference>
<evidence type="ECO:0000313" key="2">
    <source>
        <dbReference type="EMBL" id="SPZ92585.1"/>
    </source>
</evidence>
<proteinExistence type="predicted"/>
<sequence>MNKILFSAIALMFATTAMAQLPKIPATYSNLGYDTNGRLYFENKGEKYFAEEFKNPLTIEQLLGKPEATENGVQMDFGTLKGTVTYGLIPYGKVPHPLPVYRKTVKIEDGKIELNIKEDFKYPYDFVDWKKNGYLNLGYRIADEQGMLLFDGIIALKGEGPFEVIPAIYEGPFVNMLTDNSAVIWCKTTHPVKAEIEINGKVYKDEHETTLHRWNIAGLTPNTKHNYKVKYGIQSQSYHLKTAPSKGSREAFVFGYASDSRHATGGGERKILGANAYIMKKMAALAHMKDVRFMQFTGDMINGYLSSKEQQRLEYSNWKKSIEPFWHYMPFYIGMGNHEALGLIFKDENGKQQAFIDAFPYETQSAEALFAEEFVNPENGPDNEDDNKYDPDPKNIDFPSYKENVFYYTYGNVAMIVLNSNYWYAPSIANQTASSGGLHGYLMDNQLQWLRETISKLERDKNIDHIFLTQHTPAFPNGGHSKDVMWYSGNNEKRPYIGGKPVDKGIIERRDEYLDILINQSKKVVGMLTGDEHNYNWLKLTADMPIYPENYPHKKLNVSRPIYQINNGAAGAPYYGQEVLPWSKHTQSFSVENALCLFYVEGKKITMKVFNPDTLNQIDEVELR</sequence>
<dbReference type="PANTHER" id="PTHR22953">
    <property type="entry name" value="ACID PHOSPHATASE RELATED"/>
    <property type="match status" value="1"/>
</dbReference>
<dbReference type="GeneID" id="97179517"/>
<evidence type="ECO:0000313" key="3">
    <source>
        <dbReference type="Proteomes" id="UP000251241"/>
    </source>
</evidence>
<dbReference type="EMBL" id="UAUU01000011">
    <property type="protein sequence ID" value="SPZ92585.1"/>
    <property type="molecule type" value="Genomic_DNA"/>
</dbReference>
<dbReference type="GO" id="GO:0003993">
    <property type="term" value="F:acid phosphatase activity"/>
    <property type="evidence" value="ECO:0007669"/>
    <property type="project" value="InterPro"/>
</dbReference>
<dbReference type="PANTHER" id="PTHR22953:SF153">
    <property type="entry name" value="PURPLE ACID PHOSPHATASE"/>
    <property type="match status" value="1"/>
</dbReference>
<protein>
    <submittedName>
        <fullName evidence="2">PhoD-like phosphatase</fullName>
    </submittedName>
</protein>
<organism evidence="2 3">
    <name type="scientific">Sphingobacterium multivorum</name>
    <dbReference type="NCBI Taxonomy" id="28454"/>
    <lineage>
        <taxon>Bacteria</taxon>
        <taxon>Pseudomonadati</taxon>
        <taxon>Bacteroidota</taxon>
        <taxon>Sphingobacteriia</taxon>
        <taxon>Sphingobacteriales</taxon>
        <taxon>Sphingobacteriaceae</taxon>
        <taxon>Sphingobacterium</taxon>
    </lineage>
</organism>